<dbReference type="EMBL" id="UYRR01009344">
    <property type="protein sequence ID" value="VDK24844.1"/>
    <property type="molecule type" value="Genomic_DNA"/>
</dbReference>
<evidence type="ECO:0000313" key="4">
    <source>
        <dbReference type="WBParaSite" id="ASIM_0000519701-mRNA-1"/>
    </source>
</evidence>
<accession>A0A0M3JC67</accession>
<name>A0A0M3JC67_ANISI</name>
<protein>
    <submittedName>
        <fullName evidence="4">Exosporium protein D</fullName>
    </submittedName>
</protein>
<proteinExistence type="predicted"/>
<dbReference type="OrthoDB" id="5871354at2759"/>
<dbReference type="WBParaSite" id="ASIM_0000519701-mRNA-1">
    <property type="protein sequence ID" value="ASIM_0000519701-mRNA-1"/>
    <property type="gene ID" value="ASIM_0000519701"/>
</dbReference>
<evidence type="ECO:0000256" key="1">
    <source>
        <dbReference type="SAM" id="MobiDB-lite"/>
    </source>
</evidence>
<keyword evidence="3" id="KW-1185">Reference proteome</keyword>
<dbReference type="AlphaFoldDB" id="A0A0M3JC67"/>
<dbReference type="Proteomes" id="UP000267096">
    <property type="component" value="Unassembled WGS sequence"/>
</dbReference>
<reference evidence="4" key="1">
    <citation type="submission" date="2017-02" db="UniProtKB">
        <authorList>
            <consortium name="WormBaseParasite"/>
        </authorList>
    </citation>
    <scope>IDENTIFICATION</scope>
</reference>
<evidence type="ECO:0000313" key="2">
    <source>
        <dbReference type="EMBL" id="VDK24844.1"/>
    </source>
</evidence>
<reference evidence="2 3" key="2">
    <citation type="submission" date="2018-11" db="EMBL/GenBank/DDBJ databases">
        <authorList>
            <consortium name="Pathogen Informatics"/>
        </authorList>
    </citation>
    <scope>NUCLEOTIDE SEQUENCE [LARGE SCALE GENOMIC DNA]</scope>
</reference>
<feature type="region of interest" description="Disordered" evidence="1">
    <location>
        <begin position="1"/>
        <end position="23"/>
    </location>
</feature>
<organism evidence="4">
    <name type="scientific">Anisakis simplex</name>
    <name type="common">Herring worm</name>
    <dbReference type="NCBI Taxonomy" id="6269"/>
    <lineage>
        <taxon>Eukaryota</taxon>
        <taxon>Metazoa</taxon>
        <taxon>Ecdysozoa</taxon>
        <taxon>Nematoda</taxon>
        <taxon>Chromadorea</taxon>
        <taxon>Rhabditida</taxon>
        <taxon>Spirurina</taxon>
        <taxon>Ascaridomorpha</taxon>
        <taxon>Ascaridoidea</taxon>
        <taxon>Anisakidae</taxon>
        <taxon>Anisakis</taxon>
        <taxon>Anisakis simplex complex</taxon>
    </lineage>
</organism>
<evidence type="ECO:0000313" key="3">
    <source>
        <dbReference type="Proteomes" id="UP000267096"/>
    </source>
</evidence>
<feature type="compositionally biased region" description="Low complexity" evidence="1">
    <location>
        <begin position="14"/>
        <end position="23"/>
    </location>
</feature>
<sequence length="110" mass="12321">MEHRTLKYTTEDVSANSSSVTNSKSSNNLLVHFQNMENLQHLVQTIDVYDNVTNSNLPPPVRITPFSGMKPQVSNSLSVAFSFFVDQFSLVMNKTTATNYSILTYCCCCI</sequence>
<gene>
    <name evidence="2" type="ORF">ASIM_LOCUS5000</name>
</gene>